<organism evidence="1 3">
    <name type="scientific">Collimonas pratensis</name>
    <dbReference type="NCBI Taxonomy" id="279113"/>
    <lineage>
        <taxon>Bacteria</taxon>
        <taxon>Pseudomonadati</taxon>
        <taxon>Pseudomonadota</taxon>
        <taxon>Betaproteobacteria</taxon>
        <taxon>Burkholderiales</taxon>
        <taxon>Oxalobacteraceae</taxon>
        <taxon>Collimonas</taxon>
    </lineage>
</organism>
<evidence type="ECO:0000313" key="4">
    <source>
        <dbReference type="Proteomes" id="UP000074914"/>
    </source>
</evidence>
<reference evidence="3 4" key="1">
    <citation type="submission" date="2015-11" db="EMBL/GenBank/DDBJ databases">
        <title>Exploring the genomic traits of fungus-feeding bacterial genus Collimonas.</title>
        <authorList>
            <person name="Song C."/>
            <person name="Schmidt R."/>
            <person name="de Jager V."/>
            <person name="Krzyzanowska D."/>
            <person name="Jongedijk E."/>
            <person name="Cankar K."/>
            <person name="Beekwilder J."/>
            <person name="van Veen A."/>
            <person name="de Boer W."/>
            <person name="van Veen J.A."/>
            <person name="Garbeva P."/>
        </authorList>
    </citation>
    <scope>NUCLEOTIDE SEQUENCE [LARGE SCALE GENOMIC DNA]</scope>
    <source>
        <strain evidence="2 4">Ter291</strain>
        <strain evidence="1 3">Ter91</strain>
    </source>
</reference>
<evidence type="ECO:0000313" key="3">
    <source>
        <dbReference type="Proteomes" id="UP000074561"/>
    </source>
</evidence>
<dbReference type="Proteomes" id="UP000074561">
    <property type="component" value="Chromosome"/>
</dbReference>
<dbReference type="RefSeq" id="WP_061945172.1">
    <property type="nucleotide sequence ID" value="NZ_CP013234.1"/>
</dbReference>
<proteinExistence type="predicted"/>
<name>A0A127R486_9BURK</name>
<evidence type="ECO:0000313" key="1">
    <source>
        <dbReference type="EMBL" id="AMP07528.1"/>
    </source>
</evidence>
<dbReference type="InterPro" id="IPR032720">
    <property type="entry name" value="Cys_rich_CWC"/>
</dbReference>
<dbReference type="EMBL" id="CP013234">
    <property type="protein sequence ID" value="AMP07528.1"/>
    <property type="molecule type" value="Genomic_DNA"/>
</dbReference>
<dbReference type="Proteomes" id="UP000074914">
    <property type="component" value="Chromosome"/>
</dbReference>
<accession>A0A127R486</accession>
<protein>
    <submittedName>
        <fullName evidence="1">Cysteine-rich CWC family protein</fullName>
    </submittedName>
</protein>
<sequence length="65" mass="6906">MAQCPICQQAFFCGAGQHPVQPCWCSRLPPLANASLAASALCYCPACLERLLQEQATAARQAAPE</sequence>
<dbReference type="AlphaFoldDB" id="A0A127R486"/>
<dbReference type="KEGG" id="cpra:CPter91_5240"/>
<dbReference type="Pfam" id="PF14375">
    <property type="entry name" value="Cys_rich_CWC"/>
    <property type="match status" value="1"/>
</dbReference>
<dbReference type="PATRIC" id="fig|279113.10.peg.5031"/>
<evidence type="ECO:0000313" key="2">
    <source>
        <dbReference type="EMBL" id="AMP17274.1"/>
    </source>
</evidence>
<keyword evidence="4" id="KW-1185">Reference proteome</keyword>
<gene>
    <name evidence="2" type="ORF">CPter291_5062</name>
    <name evidence="1" type="ORF">CPter91_5240</name>
</gene>
<dbReference type="EMBL" id="CP013236">
    <property type="protein sequence ID" value="AMP17274.1"/>
    <property type="molecule type" value="Genomic_DNA"/>
</dbReference>